<dbReference type="Proteomes" id="UP000054144">
    <property type="component" value="Unassembled WGS sequence"/>
</dbReference>
<gene>
    <name evidence="1" type="ORF">FISHEDRAFT_62894</name>
</gene>
<name>A0A0D7A018_9AGAR</name>
<dbReference type="AlphaFoldDB" id="A0A0D7A018"/>
<reference evidence="1 2" key="1">
    <citation type="journal article" date="2015" name="Fungal Genet. Biol.">
        <title>Evolution of novel wood decay mechanisms in Agaricales revealed by the genome sequences of Fistulina hepatica and Cylindrobasidium torrendii.</title>
        <authorList>
            <person name="Floudas D."/>
            <person name="Held B.W."/>
            <person name="Riley R."/>
            <person name="Nagy L.G."/>
            <person name="Koehler G."/>
            <person name="Ransdell A.S."/>
            <person name="Younus H."/>
            <person name="Chow J."/>
            <person name="Chiniquy J."/>
            <person name="Lipzen A."/>
            <person name="Tritt A."/>
            <person name="Sun H."/>
            <person name="Haridas S."/>
            <person name="LaButti K."/>
            <person name="Ohm R.A."/>
            <person name="Kues U."/>
            <person name="Blanchette R.A."/>
            <person name="Grigoriev I.V."/>
            <person name="Minto R.E."/>
            <person name="Hibbett D.S."/>
        </authorList>
    </citation>
    <scope>NUCLEOTIDE SEQUENCE [LARGE SCALE GENOMIC DNA]</scope>
    <source>
        <strain evidence="1 2">ATCC 64428</strain>
    </source>
</reference>
<proteinExistence type="predicted"/>
<protein>
    <submittedName>
        <fullName evidence="1">Uncharacterized protein</fullName>
    </submittedName>
</protein>
<evidence type="ECO:0000313" key="2">
    <source>
        <dbReference type="Proteomes" id="UP000054144"/>
    </source>
</evidence>
<keyword evidence="2" id="KW-1185">Reference proteome</keyword>
<accession>A0A0D7A018</accession>
<organism evidence="1 2">
    <name type="scientific">Fistulina hepatica ATCC 64428</name>
    <dbReference type="NCBI Taxonomy" id="1128425"/>
    <lineage>
        <taxon>Eukaryota</taxon>
        <taxon>Fungi</taxon>
        <taxon>Dikarya</taxon>
        <taxon>Basidiomycota</taxon>
        <taxon>Agaricomycotina</taxon>
        <taxon>Agaricomycetes</taxon>
        <taxon>Agaricomycetidae</taxon>
        <taxon>Agaricales</taxon>
        <taxon>Fistulinaceae</taxon>
        <taxon>Fistulina</taxon>
    </lineage>
</organism>
<dbReference type="EMBL" id="KN882117">
    <property type="protein sequence ID" value="KIY43115.1"/>
    <property type="molecule type" value="Genomic_DNA"/>
</dbReference>
<evidence type="ECO:0000313" key="1">
    <source>
        <dbReference type="EMBL" id="KIY43115.1"/>
    </source>
</evidence>
<sequence>MQDPAKIKRQAMKKRACIILRDLEKFPEVFFLVSISTRSYRLQKLRSVTYLQKVTRWWQHTKKWLGLSLTMNDPSVSETGEVTVKLSRLLQLLSCFPESDIVQIVLPHNGSSPSTSFSFSTWDVRAQFSWELVHMLMMEESQGSQGGGDGVGDSMSGIEDGTAVEQHPQHRQPPLVSQQAFMLLAGNETIL</sequence>